<evidence type="ECO:0000313" key="5">
    <source>
        <dbReference type="Proteomes" id="UP001147733"/>
    </source>
</evidence>
<dbReference type="RefSeq" id="XP_056504793.1">
    <property type="nucleotide sequence ID" value="XM_056639036.1"/>
</dbReference>
<evidence type="ECO:0000259" key="3">
    <source>
        <dbReference type="Pfam" id="PF24802"/>
    </source>
</evidence>
<proteinExistence type="predicted"/>
<dbReference type="GeneID" id="81378203"/>
<feature type="transmembrane region" description="Helical" evidence="2">
    <location>
        <begin position="89"/>
        <end position="111"/>
    </location>
</feature>
<feature type="transmembrane region" description="Helical" evidence="2">
    <location>
        <begin position="200"/>
        <end position="220"/>
    </location>
</feature>
<dbReference type="Proteomes" id="UP001147733">
    <property type="component" value="Unassembled WGS sequence"/>
</dbReference>
<evidence type="ECO:0000256" key="2">
    <source>
        <dbReference type="SAM" id="Phobius"/>
    </source>
</evidence>
<reference evidence="4" key="1">
    <citation type="submission" date="2022-11" db="EMBL/GenBank/DDBJ databases">
        <authorList>
            <person name="Petersen C."/>
        </authorList>
    </citation>
    <scope>NUCLEOTIDE SEQUENCE</scope>
    <source>
        <strain evidence="4">IBT 23319</strain>
    </source>
</reference>
<sequence length="403" mass="44953">MVGGGFEQPAWSSEIKEFLMSNMVVVKVFSMLAVAFYCSLEVALSCLDIFKRYWGLYFFSMMVASCGILLFITPIQVYLTTNTNELAMVIPSLIGNCCMVIGQPVVLYSRLHLIVQDVCRFRWVLWMIIINSISLPIPGAALNYAYTFYGRCRLAASIVDRVQVVAFTVQDLIICSIYIVEAFRALGPILEFRGKGGRNVIIYLIAVNVVIMMLDALLLVGDLKEPYLVVSLRALIYGLKLKLEFTVLNKLRSLMSSHNSYALNSIQSESSGCRNSRCSGSQPSRRSSELKIHAIYNMLASGRTASQAPRDEESMPGPGDSRTEDPVANTYQLSMENAESRRTRRRVSQMWSTPEFHQVLREASSNENMPTSPSPSAISFGHYRRPGQENRTDVPGIGPSATQ</sequence>
<dbReference type="OrthoDB" id="405906at2759"/>
<feature type="transmembrane region" description="Helical" evidence="2">
    <location>
        <begin position="162"/>
        <end position="180"/>
    </location>
</feature>
<feature type="transmembrane region" description="Helical" evidence="2">
    <location>
        <begin position="123"/>
        <end position="142"/>
    </location>
</feature>
<evidence type="ECO:0000313" key="4">
    <source>
        <dbReference type="EMBL" id="KAJ5241789.1"/>
    </source>
</evidence>
<evidence type="ECO:0000256" key="1">
    <source>
        <dbReference type="SAM" id="MobiDB-lite"/>
    </source>
</evidence>
<reference evidence="4" key="2">
    <citation type="journal article" date="2023" name="IMA Fungus">
        <title>Comparative genomic study of the Penicillium genus elucidates a diverse pangenome and 15 lateral gene transfer events.</title>
        <authorList>
            <person name="Petersen C."/>
            <person name="Sorensen T."/>
            <person name="Nielsen M.R."/>
            <person name="Sondergaard T.E."/>
            <person name="Sorensen J.L."/>
            <person name="Fitzpatrick D.A."/>
            <person name="Frisvad J.C."/>
            <person name="Nielsen K.L."/>
        </authorList>
    </citation>
    <scope>NUCLEOTIDE SEQUENCE</scope>
    <source>
        <strain evidence="4">IBT 23319</strain>
    </source>
</reference>
<dbReference type="AlphaFoldDB" id="A0A9W9PC48"/>
<feature type="region of interest" description="Disordered" evidence="1">
    <location>
        <begin position="303"/>
        <end position="403"/>
    </location>
</feature>
<organism evidence="4 5">
    <name type="scientific">Penicillium citrinum</name>
    <dbReference type="NCBI Taxonomy" id="5077"/>
    <lineage>
        <taxon>Eukaryota</taxon>
        <taxon>Fungi</taxon>
        <taxon>Dikarya</taxon>
        <taxon>Ascomycota</taxon>
        <taxon>Pezizomycotina</taxon>
        <taxon>Eurotiomycetes</taxon>
        <taxon>Eurotiomycetidae</taxon>
        <taxon>Eurotiales</taxon>
        <taxon>Aspergillaceae</taxon>
        <taxon>Penicillium</taxon>
    </lineage>
</organism>
<dbReference type="Pfam" id="PF24802">
    <property type="entry name" value="DUF7703"/>
    <property type="match status" value="1"/>
</dbReference>
<dbReference type="EMBL" id="JAPQKT010000001">
    <property type="protein sequence ID" value="KAJ5241789.1"/>
    <property type="molecule type" value="Genomic_DNA"/>
</dbReference>
<name>A0A9W9PC48_PENCI</name>
<keyword evidence="2" id="KW-1133">Transmembrane helix</keyword>
<feature type="compositionally biased region" description="Polar residues" evidence="1">
    <location>
        <begin position="363"/>
        <end position="377"/>
    </location>
</feature>
<keyword evidence="5" id="KW-1185">Reference proteome</keyword>
<feature type="transmembrane region" description="Helical" evidence="2">
    <location>
        <begin position="20"/>
        <end position="44"/>
    </location>
</feature>
<gene>
    <name evidence="4" type="ORF">N7469_000116</name>
</gene>
<feature type="domain" description="DUF7703" evidence="3">
    <location>
        <begin position="26"/>
        <end position="254"/>
    </location>
</feature>
<keyword evidence="2" id="KW-0472">Membrane</keyword>
<dbReference type="InterPro" id="IPR056120">
    <property type="entry name" value="DUF7703"/>
</dbReference>
<dbReference type="PANTHER" id="PTHR37013">
    <property type="entry name" value="INTEGRAL MEMBRANE PROTEIN (AFU_ORTHOLOGUE AFUA_1G05950)-RELATED"/>
    <property type="match status" value="1"/>
</dbReference>
<protein>
    <recommendedName>
        <fullName evidence="3">DUF7703 domain-containing protein</fullName>
    </recommendedName>
</protein>
<keyword evidence="2" id="KW-0812">Transmembrane</keyword>
<comment type="caution">
    <text evidence="4">The sequence shown here is derived from an EMBL/GenBank/DDBJ whole genome shotgun (WGS) entry which is preliminary data.</text>
</comment>
<feature type="transmembrane region" description="Helical" evidence="2">
    <location>
        <begin position="56"/>
        <end position="77"/>
    </location>
</feature>
<accession>A0A9W9PC48</accession>
<dbReference type="PANTHER" id="PTHR37013:SF5">
    <property type="entry name" value="INTEGRAL MEMBRANE PROTEIN"/>
    <property type="match status" value="1"/>
</dbReference>